<dbReference type="EMBL" id="CP050124">
    <property type="protein sequence ID" value="QIP39372.1"/>
    <property type="molecule type" value="Genomic_DNA"/>
</dbReference>
<accession>A0A1Q4K5A9</accession>
<protein>
    <submittedName>
        <fullName evidence="1">Uncharacterized conserved protein YdeI, YjbR/CyaY-like superfamily, DUF1801 family</fullName>
    </submittedName>
</protein>
<dbReference type="Pfam" id="PF13376">
    <property type="entry name" value="OmdA"/>
    <property type="match status" value="1"/>
</dbReference>
<gene>
    <name evidence="1" type="ORF">G9444_2128</name>
</gene>
<name>A0A1Q4K5A9_RHOER</name>
<dbReference type="STRING" id="1833.XU06_09645"/>
<reference evidence="1 2" key="1">
    <citation type="submission" date="2020-03" db="EMBL/GenBank/DDBJ databases">
        <title>Screen low temperature-resistant strains for efficient degradation of petroleum hydrocarbons under the low temperature.</title>
        <authorList>
            <person name="Wang Y."/>
            <person name="Chen J."/>
        </authorList>
    </citation>
    <scope>NUCLEOTIDE SEQUENCE [LARGE SCALE GENOMIC DNA]</scope>
    <source>
        <strain evidence="1 2">KB1</strain>
    </source>
</reference>
<dbReference type="OrthoDB" id="9796999at2"/>
<dbReference type="Proteomes" id="UP000502345">
    <property type="component" value="Chromosome"/>
</dbReference>
<dbReference type="AlphaFoldDB" id="A0A1Q4K5A9"/>
<organism evidence="1 2">
    <name type="scientific">Rhodococcus erythropolis</name>
    <name type="common">Arthrobacter picolinophilus</name>
    <dbReference type="NCBI Taxonomy" id="1833"/>
    <lineage>
        <taxon>Bacteria</taxon>
        <taxon>Bacillati</taxon>
        <taxon>Actinomycetota</taxon>
        <taxon>Actinomycetes</taxon>
        <taxon>Mycobacteriales</taxon>
        <taxon>Nocardiaceae</taxon>
        <taxon>Rhodococcus</taxon>
        <taxon>Rhodococcus erythropolis group</taxon>
    </lineage>
</organism>
<sequence length="190" mass="21874">MAVELGTEYFADGEEFRRWLSENHELVPGLWLKMAKKTSSHSSIDYDQALDVALCFGWIDSLARRIDDDFFVQKFSRRTARSPWSKRNVEIVARLDAAGLLEPSGIAEIEKAKADGRWDRAYEGSAKAEVPKDFLDALAENPKAREFYATLNSTNRFTIAYRLQEAKRPETRARRIEKFVNQLAEGKKFY</sequence>
<evidence type="ECO:0000313" key="1">
    <source>
        <dbReference type="EMBL" id="QIP39372.1"/>
    </source>
</evidence>
<dbReference type="RefSeq" id="WP_042923448.1">
    <property type="nucleotide sequence ID" value="NZ_CP050124.1"/>
</dbReference>
<proteinExistence type="predicted"/>
<evidence type="ECO:0000313" key="2">
    <source>
        <dbReference type="Proteomes" id="UP000502345"/>
    </source>
</evidence>